<evidence type="ECO:0000313" key="14">
    <source>
        <dbReference type="EMBL" id="CDK27462.1"/>
    </source>
</evidence>
<keyword evidence="4 13" id="KW-0808">Transferase</keyword>
<evidence type="ECO:0000256" key="10">
    <source>
        <dbReference type="ARBA" id="ARBA00023136"/>
    </source>
</evidence>
<dbReference type="InterPro" id="IPR016219">
    <property type="entry name" value="Phosphatid-EA_MeTrfase_fun"/>
</dbReference>
<keyword evidence="11 13" id="KW-0594">Phospholipid biosynthesis</keyword>
<keyword evidence="3 13" id="KW-0489">Methyltransferase</keyword>
<feature type="transmembrane region" description="Helical" evidence="13">
    <location>
        <begin position="180"/>
        <end position="197"/>
    </location>
</feature>
<evidence type="ECO:0000256" key="13">
    <source>
        <dbReference type="RuleBase" id="RU361122"/>
    </source>
</evidence>
<dbReference type="Pfam" id="PF04191">
    <property type="entry name" value="PEMT"/>
    <property type="match status" value="2"/>
</dbReference>
<name>W6MQB6_9ASCO</name>
<keyword evidence="2 13" id="KW-0444">Lipid biosynthesis</keyword>
<dbReference type="EC" id="2.1.1.17" evidence="13"/>
<keyword evidence="10 13" id="KW-0472">Membrane</keyword>
<gene>
    <name evidence="14" type="ORF">KUCA_T00003440001</name>
</gene>
<evidence type="ECO:0000313" key="15">
    <source>
        <dbReference type="Proteomes" id="UP000019384"/>
    </source>
</evidence>
<dbReference type="HOGENOM" id="CLU_005987_0_1_1"/>
<dbReference type="PANTHER" id="PTHR32138">
    <property type="entry name" value="PHOSPHATIDYLETHANOLAMINE N-METHYLTRANSFERASE"/>
    <property type="match status" value="1"/>
</dbReference>
<dbReference type="GO" id="GO:0006656">
    <property type="term" value="P:phosphatidylcholine biosynthetic process"/>
    <property type="evidence" value="ECO:0007669"/>
    <property type="project" value="UniProtKB-UniRule"/>
</dbReference>
<feature type="transmembrane region" description="Helical" evidence="13">
    <location>
        <begin position="256"/>
        <end position="276"/>
    </location>
</feature>
<feature type="transmembrane region" description="Helical" evidence="13">
    <location>
        <begin position="440"/>
        <end position="461"/>
    </location>
</feature>
<reference evidence="14" key="1">
    <citation type="submission" date="2013-12" db="EMBL/GenBank/DDBJ databases">
        <authorList>
            <person name="Genoscope - CEA"/>
        </authorList>
    </citation>
    <scope>NUCLEOTIDE SEQUENCE</scope>
    <source>
        <strain evidence="14">CBS 1993</strain>
    </source>
</reference>
<feature type="transmembrane region" description="Helical" evidence="13">
    <location>
        <begin position="70"/>
        <end position="92"/>
    </location>
</feature>
<protein>
    <recommendedName>
        <fullName evidence="13">Phosphatidylethanolamine N-methyltransferase</fullName>
        <shortName evidence="13">PEAMT</shortName>
        <ecNumber evidence="13">2.1.1.17</ecNumber>
    </recommendedName>
</protein>
<keyword evidence="15" id="KW-1185">Reference proteome</keyword>
<dbReference type="PIRSF" id="PIRSF000383">
    <property type="entry name" value="PEAMT"/>
    <property type="match status" value="1"/>
</dbReference>
<comment type="caution">
    <text evidence="13">Lacks conserved residue(s) required for the propagation of feature annotation.</text>
</comment>
<dbReference type="GO" id="GO:0005789">
    <property type="term" value="C:endoplasmic reticulum membrane"/>
    <property type="evidence" value="ECO:0007669"/>
    <property type="project" value="UniProtKB-SubCell"/>
</dbReference>
<dbReference type="AlphaFoldDB" id="W6MQB6"/>
<evidence type="ECO:0000256" key="2">
    <source>
        <dbReference type="ARBA" id="ARBA00022516"/>
    </source>
</evidence>
<evidence type="ECO:0000256" key="3">
    <source>
        <dbReference type="ARBA" id="ARBA00022603"/>
    </source>
</evidence>
<dbReference type="GO" id="GO:0004608">
    <property type="term" value="F:phosphatidylethanolamine N-methyltransferase activity"/>
    <property type="evidence" value="ECO:0007669"/>
    <property type="project" value="UniProtKB-UniRule"/>
</dbReference>
<keyword evidence="6 13" id="KW-0812">Transmembrane</keyword>
<keyword evidence="7 13" id="KW-0256">Endoplasmic reticulum</keyword>
<accession>W6MQB6</accession>
<feature type="transmembrane region" description="Helical" evidence="13">
    <location>
        <begin position="529"/>
        <end position="547"/>
    </location>
</feature>
<dbReference type="Proteomes" id="UP000019384">
    <property type="component" value="Unassembled WGS sequence"/>
</dbReference>
<evidence type="ECO:0000256" key="5">
    <source>
        <dbReference type="ARBA" id="ARBA00022691"/>
    </source>
</evidence>
<comment type="function">
    <text evidence="13">Catalyzes the first step of the methylation pathway of phosphatidylcholine biosynthesis, the SAM-dependent methylation of phosphatidylethanolamine (PE) to phosphatidylmonomethylethanolamine (PMME).</text>
</comment>
<comment type="catalytic activity">
    <reaction evidence="13">
        <text>a 1,2-diacyl-sn-glycero-3-phosphoethanolamine + S-adenosyl-L-methionine = a 1,2-diacyl-sn-glycero-3-phospho-N-methylethanolamine + S-adenosyl-L-homocysteine + H(+)</text>
        <dbReference type="Rhea" id="RHEA:11164"/>
        <dbReference type="ChEBI" id="CHEBI:15378"/>
        <dbReference type="ChEBI" id="CHEBI:57856"/>
        <dbReference type="ChEBI" id="CHEBI:59789"/>
        <dbReference type="ChEBI" id="CHEBI:64573"/>
        <dbReference type="ChEBI" id="CHEBI:64612"/>
        <dbReference type="EC" id="2.1.1.17"/>
    </reaction>
</comment>
<evidence type="ECO:0000256" key="8">
    <source>
        <dbReference type="ARBA" id="ARBA00022989"/>
    </source>
</evidence>
<dbReference type="EMBL" id="HG793128">
    <property type="protein sequence ID" value="CDK27462.1"/>
    <property type="molecule type" value="Genomic_DNA"/>
</dbReference>
<evidence type="ECO:0000256" key="4">
    <source>
        <dbReference type="ARBA" id="ARBA00022679"/>
    </source>
</evidence>
<comment type="similarity">
    <text evidence="13">Belongs to the class VI-like SAM-binding methyltransferase superfamily. CHO2 family.</text>
</comment>
<evidence type="ECO:0000256" key="9">
    <source>
        <dbReference type="ARBA" id="ARBA00023098"/>
    </source>
</evidence>
<evidence type="ECO:0000256" key="7">
    <source>
        <dbReference type="ARBA" id="ARBA00022824"/>
    </source>
</evidence>
<dbReference type="GO" id="GO:0032259">
    <property type="term" value="P:methylation"/>
    <property type="evidence" value="ECO:0007669"/>
    <property type="project" value="UniProtKB-KW"/>
</dbReference>
<dbReference type="PROSITE" id="PS51598">
    <property type="entry name" value="SAM_CHO2"/>
    <property type="match status" value="1"/>
</dbReference>
<comment type="subcellular location">
    <subcellularLocation>
        <location evidence="1">Endomembrane system</location>
        <topology evidence="1">Multi-pass membrane protein</topology>
    </subcellularLocation>
    <subcellularLocation>
        <location evidence="13">Endoplasmic reticulum membrane</location>
        <topology evidence="13">Multi-pass membrane protein</topology>
    </subcellularLocation>
</comment>
<dbReference type="OrthoDB" id="4583at2759"/>
<dbReference type="GeneID" id="34520844"/>
<sequence>MSSINTKDQLRYSTGRARDGSSFKVPETYDMVRSLFDPTLPKSISDYFTLLCLTSVLGLYWITPQKIRTVLFIALYLFWRLGYNVGLGYLLYNQSKYEMLFRWYEKYTAEGTSHTLIARLIALELKQRLGDQVKQTPLEFKTWLVYRSLVNLILMMDFTTYMGLVLACSSHAFDQAAPLVILRWTLGVAFFVFNLIVKLDAHKIVKDYAWYWGDFFFRLQNNEELIFDGVFDLAPHPMYSIGYAGYYGFALMTKSYTVFFVSVLGHFLQFVFLEVVESPHIEKIYGSGDANSEALSVASRDLEICKEEGSRPMTMLQNFDPLRSADYLTLALVAYTGVFPFFLPNTPVYESLLFAAALVVKLVGSLLVNSVLYYQSRFKSWTKHFIRNSALDMDVTANSRRVEMIAFKNWILCYNNLTLASYSSLFVLAVRSLVYGPVEWTNWFILKLVLTTALVAAQYLINTQILESIGVFGWFYGDFFMVFEESKKQFLRDLSRTGIYRYLNNPERVSSVLTVWAFVALFEHHRARFLALAVVYTVNNIVLLNFVEKPHMVKLYGESNVTHKSGIERSINQLFIPPKVQGELVKMNGSLDRLIADTSKIIDAFMKKDKGNDQVLNLKLIKTSQNDLTIIDSVDVERKPGHLEPILELVALQEDSKLGSKFYVIGEEIHVRWTQDSTEDDEKSWIGLYKFLETSSSRDTTRVSSKGHWAPIHPAGYPLWAANHEGHVFKDSASTGEVVFKSDIVYFEPGVYEFRMHSGGSHRVTCTSSPFELRLPELQTLPLIGSSDEDVRPLANEIHEKLVSKVFGTRIPDCEFAWAGVLSSKENAKRVQTLATLLQNEIKIEITKTRLIMEPNLLLLVKKIVTIRALIDALDE</sequence>
<evidence type="ECO:0000256" key="1">
    <source>
        <dbReference type="ARBA" id="ARBA00004127"/>
    </source>
</evidence>
<evidence type="ECO:0000256" key="12">
    <source>
        <dbReference type="ARBA" id="ARBA00023264"/>
    </source>
</evidence>
<dbReference type="PANTHER" id="PTHR32138:SF0">
    <property type="entry name" value="PHOSPHATIDYLETHANOLAMINE N-METHYLTRANSFERASE"/>
    <property type="match status" value="1"/>
</dbReference>
<reference evidence="14" key="2">
    <citation type="submission" date="2014-02" db="EMBL/GenBank/DDBJ databases">
        <title>Complete DNA sequence of /Kuraishia capsulata/ illustrates novel genomic features among budding yeasts (/Saccharomycotina/).</title>
        <authorList>
            <person name="Morales L."/>
            <person name="Noel B."/>
            <person name="Porcel B."/>
            <person name="Marcet-Houben M."/>
            <person name="Hullo M-F."/>
            <person name="Sacerdot C."/>
            <person name="Tekaia F."/>
            <person name="Leh-Louis V."/>
            <person name="Despons L."/>
            <person name="Khanna V."/>
            <person name="Aury J-M."/>
            <person name="Barbe V."/>
            <person name="Couloux A."/>
            <person name="Labadie K."/>
            <person name="Pelletier E."/>
            <person name="Souciet J-L."/>
            <person name="Boekhout T."/>
            <person name="Gabaldon T."/>
            <person name="Wincker P."/>
            <person name="Dujon B."/>
        </authorList>
    </citation>
    <scope>NUCLEOTIDE SEQUENCE</scope>
    <source>
        <strain evidence="14">CBS 1993</strain>
    </source>
</reference>
<feature type="transmembrane region" description="Helical" evidence="13">
    <location>
        <begin position="144"/>
        <end position="168"/>
    </location>
</feature>
<dbReference type="RefSeq" id="XP_022459456.1">
    <property type="nucleotide sequence ID" value="XM_022601855.1"/>
</dbReference>
<keyword evidence="9 13" id="KW-0443">Lipid metabolism</keyword>
<dbReference type="Gene3D" id="1.20.120.1630">
    <property type="match status" value="1"/>
</dbReference>
<evidence type="ECO:0000256" key="6">
    <source>
        <dbReference type="ARBA" id="ARBA00022692"/>
    </source>
</evidence>
<keyword evidence="12 13" id="KW-1208">Phospholipid metabolism</keyword>
<keyword evidence="8 13" id="KW-1133">Transmembrane helix</keyword>
<dbReference type="InterPro" id="IPR007318">
    <property type="entry name" value="Phopholipid_MeTrfase"/>
</dbReference>
<feature type="transmembrane region" description="Helical" evidence="13">
    <location>
        <begin position="410"/>
        <end position="434"/>
    </location>
</feature>
<proteinExistence type="inferred from homology"/>
<organism evidence="14 15">
    <name type="scientific">Kuraishia capsulata CBS 1993</name>
    <dbReference type="NCBI Taxonomy" id="1382522"/>
    <lineage>
        <taxon>Eukaryota</taxon>
        <taxon>Fungi</taxon>
        <taxon>Dikarya</taxon>
        <taxon>Ascomycota</taxon>
        <taxon>Saccharomycotina</taxon>
        <taxon>Pichiomycetes</taxon>
        <taxon>Pichiales</taxon>
        <taxon>Pichiaceae</taxon>
        <taxon>Kuraishia</taxon>
    </lineage>
</organism>
<dbReference type="STRING" id="1382522.W6MQB6"/>
<feature type="transmembrane region" description="Helical" evidence="13">
    <location>
        <begin position="44"/>
        <end position="63"/>
    </location>
</feature>
<comment type="pathway">
    <text evidence="13">Phospholipid metabolism; phosphatidylcholine biosynthesis.</text>
</comment>
<evidence type="ECO:0000256" key="11">
    <source>
        <dbReference type="ARBA" id="ARBA00023209"/>
    </source>
</evidence>
<keyword evidence="5 13" id="KW-0949">S-adenosyl-L-methionine</keyword>
<dbReference type="UniPathway" id="UPA00753"/>
<feature type="transmembrane region" description="Helical" evidence="13">
    <location>
        <begin position="349"/>
        <end position="374"/>
    </location>
</feature>